<dbReference type="SUPFAM" id="SSF81383">
    <property type="entry name" value="F-box domain"/>
    <property type="match status" value="1"/>
</dbReference>
<dbReference type="OrthoDB" id="2322499at2759"/>
<gene>
    <name evidence="1" type="ORF">AGERDE_LOCUS3939</name>
</gene>
<dbReference type="InterPro" id="IPR036047">
    <property type="entry name" value="F-box-like_dom_sf"/>
</dbReference>
<proteinExistence type="predicted"/>
<protein>
    <submittedName>
        <fullName evidence="1">8150_t:CDS:1</fullName>
    </submittedName>
</protein>
<organism evidence="1 2">
    <name type="scientific">Ambispora gerdemannii</name>
    <dbReference type="NCBI Taxonomy" id="144530"/>
    <lineage>
        <taxon>Eukaryota</taxon>
        <taxon>Fungi</taxon>
        <taxon>Fungi incertae sedis</taxon>
        <taxon>Mucoromycota</taxon>
        <taxon>Glomeromycotina</taxon>
        <taxon>Glomeromycetes</taxon>
        <taxon>Archaeosporales</taxon>
        <taxon>Ambisporaceae</taxon>
        <taxon>Ambispora</taxon>
    </lineage>
</organism>
<reference evidence="1" key="1">
    <citation type="submission" date="2021-06" db="EMBL/GenBank/DDBJ databases">
        <authorList>
            <person name="Kallberg Y."/>
            <person name="Tangrot J."/>
            <person name="Rosling A."/>
        </authorList>
    </citation>
    <scope>NUCLEOTIDE SEQUENCE</scope>
    <source>
        <strain evidence="1">MT106</strain>
    </source>
</reference>
<sequence length="426" mass="50046">MLVTTHTQSYNSSTTFSFDVVNHLSPELFVAIVRDLSPADLLNLTFVCKLYREYLCSPNSSMTQEIWRCSRLYYYPSLYLPPPEGMDEKSYLELARLRKDCQLCGRVVYLIVHWAFRLRCCDRCLKTNIKCEKEICDYLCTPEEKRDILQGLPYIEIHKKKSLWLEQQKTNTLKIMEDAKSRMQSSITQNCLIEETKNAMVETIIDELCEIRSLNGEQVYRSTYLRRSPAYCCAMSNISEPINDDWVAIKKSMKETYTTVTFSIEFSKRQNQIEHRIDQLWRLHDKNNNGAINSPNQLKDPCLKYLRFCSTYKNPISINNGDPSIPFTQCQLDFLIRQIKDEAEDYREHPNKLSHVARAIILGGLEKQRIFRCALCRKNVNSKINYRFIDVRYHLEGPFHCVLKFIEDDHVLINEHALEVLRKRGI</sequence>
<evidence type="ECO:0000313" key="1">
    <source>
        <dbReference type="EMBL" id="CAG8494755.1"/>
    </source>
</evidence>
<comment type="caution">
    <text evidence="1">The sequence shown here is derived from an EMBL/GenBank/DDBJ whole genome shotgun (WGS) entry which is preliminary data.</text>
</comment>
<dbReference type="EMBL" id="CAJVPL010000418">
    <property type="protein sequence ID" value="CAG8494755.1"/>
    <property type="molecule type" value="Genomic_DNA"/>
</dbReference>
<dbReference type="Proteomes" id="UP000789831">
    <property type="component" value="Unassembled WGS sequence"/>
</dbReference>
<name>A0A9N8WQ24_9GLOM</name>
<dbReference type="AlphaFoldDB" id="A0A9N8WQ24"/>
<evidence type="ECO:0000313" key="2">
    <source>
        <dbReference type="Proteomes" id="UP000789831"/>
    </source>
</evidence>
<accession>A0A9N8WQ24</accession>
<keyword evidence="2" id="KW-1185">Reference proteome</keyword>